<dbReference type="SUPFAM" id="SSF56042">
    <property type="entry name" value="PurM C-terminal domain-like"/>
    <property type="match status" value="1"/>
</dbReference>
<dbReference type="EMBL" id="UINC01007910">
    <property type="protein sequence ID" value="SVA35629.1"/>
    <property type="molecule type" value="Genomic_DNA"/>
</dbReference>
<proteinExistence type="predicted"/>
<protein>
    <recommendedName>
        <fullName evidence="1">PurM-like C-terminal domain-containing protein</fullName>
    </recommendedName>
</protein>
<evidence type="ECO:0000259" key="1">
    <source>
        <dbReference type="Pfam" id="PF02769"/>
    </source>
</evidence>
<dbReference type="InterPro" id="IPR010074">
    <property type="entry name" value="PRibForGlyAmidine_synth_PurL"/>
</dbReference>
<dbReference type="AlphaFoldDB" id="A0A381V5F9"/>
<accession>A0A381V5F9</accession>
<dbReference type="PANTHER" id="PTHR43555">
    <property type="entry name" value="PHOSPHORIBOSYLFORMYLGLYCINAMIDINE SYNTHASE SUBUNIT PURL"/>
    <property type="match status" value="1"/>
</dbReference>
<reference evidence="2" key="1">
    <citation type="submission" date="2018-05" db="EMBL/GenBank/DDBJ databases">
        <authorList>
            <person name="Lanie J.A."/>
            <person name="Ng W.-L."/>
            <person name="Kazmierczak K.M."/>
            <person name="Andrzejewski T.M."/>
            <person name="Davidsen T.M."/>
            <person name="Wayne K.J."/>
            <person name="Tettelin H."/>
            <person name="Glass J.I."/>
            <person name="Rusch D."/>
            <person name="Podicherti R."/>
            <person name="Tsui H.-C.T."/>
            <person name="Winkler M.E."/>
        </authorList>
    </citation>
    <scope>NUCLEOTIDE SEQUENCE</scope>
</reference>
<name>A0A381V5F9_9ZZZZ</name>
<dbReference type="GO" id="GO:0004642">
    <property type="term" value="F:phosphoribosylformylglycinamidine synthase activity"/>
    <property type="evidence" value="ECO:0007669"/>
    <property type="project" value="InterPro"/>
</dbReference>
<feature type="domain" description="PurM-like C-terminal" evidence="1">
    <location>
        <begin position="433"/>
        <end position="545"/>
    </location>
</feature>
<gene>
    <name evidence="2" type="ORF">METZ01_LOCUS88483</name>
</gene>
<dbReference type="Pfam" id="PF02769">
    <property type="entry name" value="AIRS_C"/>
    <property type="match status" value="1"/>
</dbReference>
<dbReference type="GO" id="GO:0006189">
    <property type="term" value="P:'de novo' IMP biosynthetic process"/>
    <property type="evidence" value="ECO:0007669"/>
    <property type="project" value="InterPro"/>
</dbReference>
<dbReference type="InterPro" id="IPR010918">
    <property type="entry name" value="PurM-like_C_dom"/>
</dbReference>
<evidence type="ECO:0000313" key="2">
    <source>
        <dbReference type="EMBL" id="SVA35629.1"/>
    </source>
</evidence>
<dbReference type="PANTHER" id="PTHR43555:SF1">
    <property type="entry name" value="PHOSPHORIBOSYLFORMYLGLYCINAMIDINE SYNTHASE SUBUNIT PURL"/>
    <property type="match status" value="1"/>
</dbReference>
<dbReference type="Gene3D" id="3.90.650.10">
    <property type="entry name" value="PurM-like C-terminal domain"/>
    <property type="match status" value="1"/>
</dbReference>
<dbReference type="InterPro" id="IPR036676">
    <property type="entry name" value="PurM-like_C_sf"/>
</dbReference>
<organism evidence="2">
    <name type="scientific">marine metagenome</name>
    <dbReference type="NCBI Taxonomy" id="408172"/>
    <lineage>
        <taxon>unclassified sequences</taxon>
        <taxon>metagenomes</taxon>
        <taxon>ecological metagenomes</taxon>
    </lineage>
</organism>
<sequence length="561" mass="63004">MNYKLIQKSLGRKPNNLEKLFLEKFWKSYQNQNCFNTEVKQAEIQTIREPKLTIVAQGKSDLRNIVAENIIFSSNGKKIAAVPSDKGSFVIGSSTANPSNHSDKVKHIFILCGSKKKRMIQNLYQQEWFEASIPVHKGGLGYSIYQLLKRNKCGLQMPFSIKENLSILSRKGTHGLLILIENRGFDLLQVLLKKYSAKAINLGSLTPSVNIEIKSGEKSFAHIPFSTLDMLVNDKQNHEEIKLQKIIPDFPHPKLKGKKNYNNELVKLIEDYRSTDQINSLQNEKSLNGNIGIFKNRQVKYGVAIDDNAYLNYNDYNMKAIAAISNITRQLVCIGIRPEVCSGFLKISKDNQKEKNSFLKGIHDAGKSLNLNIDHLSFEISEDLPDGKFIAAGTYTRDELIQNTFGTKDLFISILGSHRGELGGSRYLYLLNQENKGYRPAVDLLMESRLQEAVLTGIHGGLIQSARPIGRGGVALAIAKSFEKDSNLGARIHFSRKLKTEELLFGETQGLALVTIKENDLMEFERICMTIGVPATTIGRVTDDGFYTFNKSIKLPVKKLN</sequence>